<dbReference type="HOGENOM" id="CLU_3297791_0_0_6"/>
<sequence>MLPTALILSQLRPNDQRALMIHHIITLTAKCVLKRSIASI</sequence>
<dbReference type="AlphaFoldDB" id="C5BIU4"/>
<accession>C5BIU4</accession>
<dbReference type="STRING" id="377629.TERTU_2082"/>
<organism evidence="1 2">
    <name type="scientific">Teredinibacter turnerae (strain ATCC 39867 / T7901)</name>
    <dbReference type="NCBI Taxonomy" id="377629"/>
    <lineage>
        <taxon>Bacteria</taxon>
        <taxon>Pseudomonadati</taxon>
        <taxon>Pseudomonadota</taxon>
        <taxon>Gammaproteobacteria</taxon>
        <taxon>Cellvibrionales</taxon>
        <taxon>Cellvibrionaceae</taxon>
        <taxon>Teredinibacter</taxon>
    </lineage>
</organism>
<dbReference type="EMBL" id="CP001614">
    <property type="protein sequence ID" value="ACR12421.1"/>
    <property type="molecule type" value="Genomic_DNA"/>
</dbReference>
<evidence type="ECO:0000313" key="2">
    <source>
        <dbReference type="Proteomes" id="UP000009080"/>
    </source>
</evidence>
<evidence type="ECO:0000313" key="1">
    <source>
        <dbReference type="EMBL" id="ACR12421.1"/>
    </source>
</evidence>
<dbReference type="Proteomes" id="UP000009080">
    <property type="component" value="Chromosome"/>
</dbReference>
<keyword evidence="2" id="KW-1185">Reference proteome</keyword>
<protein>
    <submittedName>
        <fullName evidence="1">Uncharacterized protein</fullName>
    </submittedName>
</protein>
<reference evidence="1 2" key="1">
    <citation type="journal article" date="2009" name="PLoS ONE">
        <title>The complete genome of Teredinibacter turnerae T7901: an intracellular endosymbiont of marine wood-boring bivalves (shipworms).</title>
        <authorList>
            <person name="Yang J.C."/>
            <person name="Madupu R."/>
            <person name="Durkin A.S."/>
            <person name="Ekborg N.A."/>
            <person name="Pedamallu C.S."/>
            <person name="Hostetler J.B."/>
            <person name="Radune D."/>
            <person name="Toms B.S."/>
            <person name="Henrissat B."/>
            <person name="Coutinho P.M."/>
            <person name="Schwarz S."/>
            <person name="Field L."/>
            <person name="Trindade-Silva A.E."/>
            <person name="Soares C.A.G."/>
            <person name="Elshahawi S."/>
            <person name="Hanora A."/>
            <person name="Schmidt E.W."/>
            <person name="Haygood M.G."/>
            <person name="Posfai J."/>
            <person name="Benner J."/>
            <person name="Madinger C."/>
            <person name="Nove J."/>
            <person name="Anton B."/>
            <person name="Chaudhary K."/>
            <person name="Foster J."/>
            <person name="Holman A."/>
            <person name="Kumar S."/>
            <person name="Lessard P.A."/>
            <person name="Luyten Y.A."/>
            <person name="Slatko B."/>
            <person name="Wood N."/>
            <person name="Wu B."/>
            <person name="Teplitski M."/>
            <person name="Mougous J.D."/>
            <person name="Ward N."/>
            <person name="Eisen J.A."/>
            <person name="Badger J.H."/>
            <person name="Distel D.L."/>
        </authorList>
    </citation>
    <scope>NUCLEOTIDE SEQUENCE [LARGE SCALE GENOMIC DNA]</scope>
    <source>
        <strain evidence="2">ATCC 39867 / T7901</strain>
    </source>
</reference>
<proteinExistence type="predicted"/>
<dbReference type="KEGG" id="ttu:TERTU_2082"/>
<name>C5BIU4_TERTT</name>
<gene>
    <name evidence="1" type="ordered locus">TERTU_2082</name>
</gene>